<gene>
    <name evidence="1" type="ORF">KSP39_PZI001931</name>
</gene>
<name>A0AAP0GEA9_9ASPA</name>
<sequence>MKRRDISPDSFSFACLLKAAANSGPLYAGAQLHSHMATSHTTASMTISTSRQ</sequence>
<organism evidence="1 2">
    <name type="scientific">Platanthera zijinensis</name>
    <dbReference type="NCBI Taxonomy" id="2320716"/>
    <lineage>
        <taxon>Eukaryota</taxon>
        <taxon>Viridiplantae</taxon>
        <taxon>Streptophyta</taxon>
        <taxon>Embryophyta</taxon>
        <taxon>Tracheophyta</taxon>
        <taxon>Spermatophyta</taxon>
        <taxon>Magnoliopsida</taxon>
        <taxon>Liliopsida</taxon>
        <taxon>Asparagales</taxon>
        <taxon>Orchidaceae</taxon>
        <taxon>Orchidoideae</taxon>
        <taxon>Orchideae</taxon>
        <taxon>Orchidinae</taxon>
        <taxon>Platanthera</taxon>
    </lineage>
</organism>
<proteinExistence type="predicted"/>
<comment type="caution">
    <text evidence="1">The sequence shown here is derived from an EMBL/GenBank/DDBJ whole genome shotgun (WGS) entry which is preliminary data.</text>
</comment>
<dbReference type="EMBL" id="JBBWWQ010000002">
    <property type="protein sequence ID" value="KAK8954608.1"/>
    <property type="molecule type" value="Genomic_DNA"/>
</dbReference>
<dbReference type="AlphaFoldDB" id="A0AAP0GEA9"/>
<evidence type="ECO:0000313" key="1">
    <source>
        <dbReference type="EMBL" id="KAK8954608.1"/>
    </source>
</evidence>
<reference evidence="1 2" key="1">
    <citation type="journal article" date="2022" name="Nat. Plants">
        <title>Genomes of leafy and leafless Platanthera orchids illuminate the evolution of mycoheterotrophy.</title>
        <authorList>
            <person name="Li M.H."/>
            <person name="Liu K.W."/>
            <person name="Li Z."/>
            <person name="Lu H.C."/>
            <person name="Ye Q.L."/>
            <person name="Zhang D."/>
            <person name="Wang J.Y."/>
            <person name="Li Y.F."/>
            <person name="Zhong Z.M."/>
            <person name="Liu X."/>
            <person name="Yu X."/>
            <person name="Liu D.K."/>
            <person name="Tu X.D."/>
            <person name="Liu B."/>
            <person name="Hao Y."/>
            <person name="Liao X.Y."/>
            <person name="Jiang Y.T."/>
            <person name="Sun W.H."/>
            <person name="Chen J."/>
            <person name="Chen Y.Q."/>
            <person name="Ai Y."/>
            <person name="Zhai J.W."/>
            <person name="Wu S.S."/>
            <person name="Zhou Z."/>
            <person name="Hsiao Y.Y."/>
            <person name="Wu W.L."/>
            <person name="Chen Y.Y."/>
            <person name="Lin Y.F."/>
            <person name="Hsu J.L."/>
            <person name="Li C.Y."/>
            <person name="Wang Z.W."/>
            <person name="Zhao X."/>
            <person name="Zhong W.Y."/>
            <person name="Ma X.K."/>
            <person name="Ma L."/>
            <person name="Huang J."/>
            <person name="Chen G.Z."/>
            <person name="Huang M.Z."/>
            <person name="Huang L."/>
            <person name="Peng D.H."/>
            <person name="Luo Y.B."/>
            <person name="Zou S.Q."/>
            <person name="Chen S.P."/>
            <person name="Lan S."/>
            <person name="Tsai W.C."/>
            <person name="Van de Peer Y."/>
            <person name="Liu Z.J."/>
        </authorList>
    </citation>
    <scope>NUCLEOTIDE SEQUENCE [LARGE SCALE GENOMIC DNA]</scope>
    <source>
        <strain evidence="1">Lor287</strain>
    </source>
</reference>
<keyword evidence="2" id="KW-1185">Reference proteome</keyword>
<accession>A0AAP0GEA9</accession>
<protein>
    <submittedName>
        <fullName evidence="1">Uncharacterized protein</fullName>
    </submittedName>
</protein>
<dbReference type="Proteomes" id="UP001418222">
    <property type="component" value="Unassembled WGS sequence"/>
</dbReference>
<evidence type="ECO:0000313" key="2">
    <source>
        <dbReference type="Proteomes" id="UP001418222"/>
    </source>
</evidence>